<reference evidence="2" key="1">
    <citation type="submission" date="2020-02" db="EMBL/GenBank/DDBJ databases">
        <authorList>
            <person name="Meier V. D."/>
        </authorList>
    </citation>
    <scope>NUCLEOTIDE SEQUENCE</scope>
    <source>
        <strain evidence="2">AVDCRST_MAG10</strain>
    </source>
</reference>
<accession>A0A6J4HKN7</accession>
<protein>
    <submittedName>
        <fullName evidence="2">Uncharacterized protein</fullName>
    </submittedName>
</protein>
<organism evidence="2">
    <name type="scientific">uncultured Acidimicrobiales bacterium</name>
    <dbReference type="NCBI Taxonomy" id="310071"/>
    <lineage>
        <taxon>Bacteria</taxon>
        <taxon>Bacillati</taxon>
        <taxon>Actinomycetota</taxon>
        <taxon>Acidimicrobiia</taxon>
        <taxon>Acidimicrobiales</taxon>
        <taxon>environmental samples</taxon>
    </lineage>
</organism>
<name>A0A6J4HKN7_9ACTN</name>
<dbReference type="EMBL" id="CADCTB010000055">
    <property type="protein sequence ID" value="CAA9223993.1"/>
    <property type="molecule type" value="Genomic_DNA"/>
</dbReference>
<feature type="compositionally biased region" description="Basic and acidic residues" evidence="1">
    <location>
        <begin position="1"/>
        <end position="22"/>
    </location>
</feature>
<evidence type="ECO:0000256" key="1">
    <source>
        <dbReference type="SAM" id="MobiDB-lite"/>
    </source>
</evidence>
<proteinExistence type="predicted"/>
<dbReference type="AlphaFoldDB" id="A0A6J4HKN7"/>
<gene>
    <name evidence="2" type="ORF">AVDCRST_MAG10-823</name>
</gene>
<feature type="region of interest" description="Disordered" evidence="1">
    <location>
        <begin position="1"/>
        <end position="110"/>
    </location>
</feature>
<evidence type="ECO:0000313" key="2">
    <source>
        <dbReference type="EMBL" id="CAA9223993.1"/>
    </source>
</evidence>
<sequence>AADDRHHGHYVDDCPAPGERDLCQPVPGRRRGDGGWSEPRPGTQRGRGSRRLGPGGQRKRHHRPAGSGCGVHEDDGPRLVRTGRRLSTSGCRLRPAEMRGLPAAQHRPGL</sequence>
<feature type="non-terminal residue" evidence="2">
    <location>
        <position position="1"/>
    </location>
</feature>
<feature type="non-terminal residue" evidence="2">
    <location>
        <position position="110"/>
    </location>
</feature>